<gene>
    <name evidence="1" type="ORF">SAMN04488069_108126</name>
</gene>
<evidence type="ECO:0000313" key="2">
    <source>
        <dbReference type="Proteomes" id="UP000199249"/>
    </source>
</evidence>
<accession>A0A1H3JKM7</accession>
<dbReference type="InterPro" id="IPR025345">
    <property type="entry name" value="DUF4249"/>
</dbReference>
<dbReference type="Pfam" id="PF14054">
    <property type="entry name" value="DUF4249"/>
    <property type="match status" value="1"/>
</dbReference>
<dbReference type="STRING" id="651662.SAMN04488069_108126"/>
<dbReference type="RefSeq" id="WP_092740843.1">
    <property type="nucleotide sequence ID" value="NZ_FNOV01000008.1"/>
</dbReference>
<keyword evidence="2" id="KW-1185">Reference proteome</keyword>
<proteinExistence type="predicted"/>
<evidence type="ECO:0000313" key="1">
    <source>
        <dbReference type="EMBL" id="SDY40540.1"/>
    </source>
</evidence>
<dbReference type="PROSITE" id="PS51257">
    <property type="entry name" value="PROKAR_LIPOPROTEIN"/>
    <property type="match status" value="1"/>
</dbReference>
<name>A0A1H3JKM7_9BACT</name>
<reference evidence="2" key="1">
    <citation type="submission" date="2016-10" db="EMBL/GenBank/DDBJ databases">
        <authorList>
            <person name="Varghese N."/>
            <person name="Submissions S."/>
        </authorList>
    </citation>
    <scope>NUCLEOTIDE SEQUENCE [LARGE SCALE GENOMIC DNA]</scope>
    <source>
        <strain evidence="2">CGMCC 1.8975</strain>
    </source>
</reference>
<evidence type="ECO:0008006" key="3">
    <source>
        <dbReference type="Google" id="ProtNLM"/>
    </source>
</evidence>
<dbReference type="AlphaFoldDB" id="A0A1H3JKM7"/>
<dbReference type="EMBL" id="FNOV01000008">
    <property type="protein sequence ID" value="SDY40540.1"/>
    <property type="molecule type" value="Genomic_DNA"/>
</dbReference>
<dbReference type="OrthoDB" id="1062680at2"/>
<dbReference type="Proteomes" id="UP000199249">
    <property type="component" value="Unassembled WGS sequence"/>
</dbReference>
<protein>
    <recommendedName>
        <fullName evidence="3">DUF4249 domain-containing protein</fullName>
    </recommendedName>
</protein>
<organism evidence="1 2">
    <name type="scientific">Hymenobacter psychrophilus</name>
    <dbReference type="NCBI Taxonomy" id="651662"/>
    <lineage>
        <taxon>Bacteria</taxon>
        <taxon>Pseudomonadati</taxon>
        <taxon>Bacteroidota</taxon>
        <taxon>Cytophagia</taxon>
        <taxon>Cytophagales</taxon>
        <taxon>Hymenobacteraceae</taxon>
        <taxon>Hymenobacter</taxon>
    </lineage>
</organism>
<sequence>MPFRPGTFLRSRKLWSGAWLLAGLAGCVEPYAPDVINDPTTSYLVVDGFLNARGRTRIRLSRTTVLAADKATPLETGASLTIEGQQDGARYLLREIASGTYVSDSLRLDETQQYRLQISTQRNTAYASAFVPVLLTPPIDSVRWRSENDQAINISLDAHDETGQARYFRWQGTETWEIVPTHVPIIEYVNDTIRPIRVRYPRVCWTGQQVSSIRLADLTALSSSVVRDQLFHSLPILSKPLFSRYSLLVQQYAISKEEHQYWTTLKKNTESLGTLFDPQPVQLTGNVQSLTDPTEPVLGYVGAHSQTEKRIFISRSELRNSLRIASEYDGRCARLDTLSVYEAYLFKSPGIVPVGIIVGPFGISGYTWSIPTCIDCRRRGTDVRPSYWPKESF</sequence>